<dbReference type="Proteomes" id="UP000186309">
    <property type="component" value="Chromosome"/>
</dbReference>
<evidence type="ECO:0000256" key="1">
    <source>
        <dbReference type="SAM" id="MobiDB-lite"/>
    </source>
</evidence>
<feature type="region of interest" description="Disordered" evidence="1">
    <location>
        <begin position="25"/>
        <end position="51"/>
    </location>
</feature>
<feature type="chain" id="PRO_5012256582" evidence="2">
    <location>
        <begin position="27"/>
        <end position="173"/>
    </location>
</feature>
<reference evidence="4" key="1">
    <citation type="submission" date="2016-12" db="EMBL/GenBank/DDBJ databases">
        <title>Comparative genomics of four Isosphaeraceae planctomycetes: a common pool of plasmids and glycoside hydrolase genes.</title>
        <authorList>
            <person name="Ivanova A."/>
        </authorList>
    </citation>
    <scope>NUCLEOTIDE SEQUENCE [LARGE SCALE GENOMIC DNA]</scope>
    <source>
        <strain evidence="4">PX4</strain>
    </source>
</reference>
<dbReference type="AlphaFoldDB" id="A0A1U7CQI5"/>
<name>A0A1U7CQI5_9BACT</name>
<keyword evidence="2" id="KW-0732">Signal</keyword>
<sequence length="173" mass="18631">MNRILKALPLLSTALVVQFAVSASSADQPGEPKSQVAADAPPVAGTQQTEPPAVPLFKIVPRHDSGGGDRVIQELAAELIGRQAETDRSVPEKRARHFSWIKLPIQGWTGEIRDLAITAEGLCVRVRVIPDLGGGCCAVGQYTDETYLITDGVAHLTAIAYNDPKWPRAITWN</sequence>
<dbReference type="RefSeq" id="WP_076346372.1">
    <property type="nucleotide sequence ID" value="NZ_CP019082.1"/>
</dbReference>
<protein>
    <submittedName>
        <fullName evidence="3">Uncharacterized protein</fullName>
    </submittedName>
</protein>
<evidence type="ECO:0000313" key="3">
    <source>
        <dbReference type="EMBL" id="APW61197.1"/>
    </source>
</evidence>
<proteinExistence type="predicted"/>
<dbReference type="STRING" id="1387353.BSF38_02701"/>
<dbReference type="OrthoDB" id="9936032at2"/>
<dbReference type="KEGG" id="pbor:BSF38_02701"/>
<evidence type="ECO:0000313" key="4">
    <source>
        <dbReference type="Proteomes" id="UP000186309"/>
    </source>
</evidence>
<feature type="signal peptide" evidence="2">
    <location>
        <begin position="1"/>
        <end position="26"/>
    </location>
</feature>
<organism evidence="3 4">
    <name type="scientific">Paludisphaera borealis</name>
    <dbReference type="NCBI Taxonomy" id="1387353"/>
    <lineage>
        <taxon>Bacteria</taxon>
        <taxon>Pseudomonadati</taxon>
        <taxon>Planctomycetota</taxon>
        <taxon>Planctomycetia</taxon>
        <taxon>Isosphaerales</taxon>
        <taxon>Isosphaeraceae</taxon>
        <taxon>Paludisphaera</taxon>
    </lineage>
</organism>
<accession>A0A1U7CQI5</accession>
<dbReference type="EMBL" id="CP019082">
    <property type="protein sequence ID" value="APW61197.1"/>
    <property type="molecule type" value="Genomic_DNA"/>
</dbReference>
<keyword evidence="4" id="KW-1185">Reference proteome</keyword>
<gene>
    <name evidence="3" type="ORF">BSF38_02701</name>
</gene>
<evidence type="ECO:0000256" key="2">
    <source>
        <dbReference type="SAM" id="SignalP"/>
    </source>
</evidence>